<name>A0A244ETA9_PSESX</name>
<gene>
    <name evidence="1" type="ORF">BW686_09750</name>
</gene>
<evidence type="ECO:0000313" key="1">
    <source>
        <dbReference type="EMBL" id="OUM07724.1"/>
    </source>
</evidence>
<dbReference type="Proteomes" id="UP000195128">
    <property type="component" value="Unassembled WGS sequence"/>
</dbReference>
<organism evidence="1 2">
    <name type="scientific">Pseudomonas syringae</name>
    <dbReference type="NCBI Taxonomy" id="317"/>
    <lineage>
        <taxon>Bacteria</taxon>
        <taxon>Pseudomonadati</taxon>
        <taxon>Pseudomonadota</taxon>
        <taxon>Gammaproteobacteria</taxon>
        <taxon>Pseudomonadales</taxon>
        <taxon>Pseudomonadaceae</taxon>
        <taxon>Pseudomonas</taxon>
    </lineage>
</organism>
<reference evidence="1 2" key="1">
    <citation type="submission" date="2017-01" db="EMBL/GenBank/DDBJ databases">
        <authorList>
            <person name="Mah S.A."/>
            <person name="Swanson W.J."/>
            <person name="Moy G.W."/>
            <person name="Vacquier V.D."/>
        </authorList>
    </citation>
    <scope>NUCLEOTIDE SEQUENCE [LARGE SCALE GENOMIC DNA]</scope>
    <source>
        <strain evidence="1">PDD-32b-74</strain>
    </source>
</reference>
<dbReference type="RefSeq" id="WP_084916090.1">
    <property type="nucleotide sequence ID" value="NZ_JAHZNS010000001.1"/>
</dbReference>
<evidence type="ECO:0000313" key="2">
    <source>
        <dbReference type="Proteomes" id="UP000195128"/>
    </source>
</evidence>
<comment type="caution">
    <text evidence="1">The sequence shown here is derived from an EMBL/GenBank/DDBJ whole genome shotgun (WGS) entry which is preliminary data.</text>
</comment>
<sequence length="75" mass="9175">MAKHEIRLWAEDIEEYDHPDIAIEFYKDDKLEKQTWVRLYPHRIKPLFGNLDQDERLLTILVMAFRKKVYELADL</sequence>
<protein>
    <submittedName>
        <fullName evidence="1">Uncharacterized protein</fullName>
    </submittedName>
</protein>
<dbReference type="EMBL" id="MTSA01000006">
    <property type="protein sequence ID" value="OUM07724.1"/>
    <property type="molecule type" value="Genomic_DNA"/>
</dbReference>
<dbReference type="AlphaFoldDB" id="A0A244ETA9"/>
<proteinExistence type="predicted"/>
<dbReference type="OrthoDB" id="6910065at2"/>
<accession>A0A244ETA9</accession>